<comment type="caution">
    <text evidence="1">The sequence shown here is derived from an EMBL/GenBank/DDBJ whole genome shotgun (WGS) entry which is preliminary data.</text>
</comment>
<name>A0A150TAT7_SORCE</name>
<accession>A0A150TAT7</accession>
<protein>
    <submittedName>
        <fullName evidence="1">Uncharacterized protein</fullName>
    </submittedName>
</protein>
<organism evidence="1 2">
    <name type="scientific">Sorangium cellulosum</name>
    <name type="common">Polyangium cellulosum</name>
    <dbReference type="NCBI Taxonomy" id="56"/>
    <lineage>
        <taxon>Bacteria</taxon>
        <taxon>Pseudomonadati</taxon>
        <taxon>Myxococcota</taxon>
        <taxon>Polyangia</taxon>
        <taxon>Polyangiales</taxon>
        <taxon>Polyangiaceae</taxon>
        <taxon>Sorangium</taxon>
    </lineage>
</organism>
<gene>
    <name evidence="1" type="ORF">BE21_55935</name>
</gene>
<sequence length="93" mass="10373">MLKLALLALRHLARTTSFDLRHCCGAEQERWGYLKRIGELDENTNARVHAAGLDALNEGQVQVGGFGERLLSHVALERIRPVEPILAWSTQSP</sequence>
<proteinExistence type="predicted"/>
<reference evidence="1 2" key="1">
    <citation type="submission" date="2014-02" db="EMBL/GenBank/DDBJ databases">
        <title>The small core and large imbalanced accessory genome model reveals a collaborative survival strategy of Sorangium cellulosum strains in nature.</title>
        <authorList>
            <person name="Han K."/>
            <person name="Peng R."/>
            <person name="Blom J."/>
            <person name="Li Y.-Z."/>
        </authorList>
    </citation>
    <scope>NUCLEOTIDE SEQUENCE [LARGE SCALE GENOMIC DNA]</scope>
    <source>
        <strain evidence="1 2">So0007-03</strain>
    </source>
</reference>
<dbReference type="AlphaFoldDB" id="A0A150TAT7"/>
<evidence type="ECO:0000313" key="1">
    <source>
        <dbReference type="EMBL" id="KYG01805.1"/>
    </source>
</evidence>
<dbReference type="EMBL" id="JEME01003224">
    <property type="protein sequence ID" value="KYG01805.1"/>
    <property type="molecule type" value="Genomic_DNA"/>
</dbReference>
<dbReference type="Proteomes" id="UP000075502">
    <property type="component" value="Unassembled WGS sequence"/>
</dbReference>
<evidence type="ECO:0000313" key="2">
    <source>
        <dbReference type="Proteomes" id="UP000075502"/>
    </source>
</evidence>